<dbReference type="GO" id="GO:0008843">
    <property type="term" value="F:endochitinase activity"/>
    <property type="evidence" value="ECO:0007669"/>
    <property type="project" value="UniProtKB-EC"/>
</dbReference>
<feature type="chain" id="PRO_5003236340" description="chitinase" evidence="13">
    <location>
        <begin position="19"/>
        <end position="453"/>
    </location>
</feature>
<keyword evidence="9" id="KW-0119">Carbohydrate metabolism</keyword>
<comment type="catalytic activity">
    <reaction evidence="1">
        <text>Random endo-hydrolysis of N-acetyl-beta-D-glucosaminide (1-&gt;4)-beta-linkages in chitin and chitodextrins.</text>
        <dbReference type="EC" id="3.2.1.14"/>
    </reaction>
</comment>
<dbReference type="KEGG" id="dpx:DAPPUDRAFT_310112"/>
<dbReference type="InterPro" id="IPR017853">
    <property type="entry name" value="GH"/>
</dbReference>
<dbReference type="PhylomeDB" id="E9FSH1"/>
<dbReference type="EC" id="3.2.1.14" evidence="3"/>
<feature type="domain" description="Chitin-binding type-2" evidence="14">
    <location>
        <begin position="398"/>
        <end position="453"/>
    </location>
</feature>
<dbReference type="OrthoDB" id="73875at2759"/>
<dbReference type="InParanoid" id="E9FSH1"/>
<evidence type="ECO:0000256" key="1">
    <source>
        <dbReference type="ARBA" id="ARBA00000822"/>
    </source>
</evidence>
<evidence type="ECO:0000256" key="5">
    <source>
        <dbReference type="ARBA" id="ARBA00022729"/>
    </source>
</evidence>
<evidence type="ECO:0000256" key="11">
    <source>
        <dbReference type="ARBA" id="ARBA00023326"/>
    </source>
</evidence>
<dbReference type="HOGENOM" id="CLU_002833_3_1_1"/>
<dbReference type="FunFam" id="3.10.50.10:FF:000004">
    <property type="entry name" value="Chitinase 5"/>
    <property type="match status" value="1"/>
</dbReference>
<dbReference type="InterPro" id="IPR029070">
    <property type="entry name" value="Chitinase_insertion_sf"/>
</dbReference>
<dbReference type="Pfam" id="PF00704">
    <property type="entry name" value="Glyco_hydro_18"/>
    <property type="match status" value="1"/>
</dbReference>
<keyword evidence="7" id="KW-0146">Chitin degradation</keyword>
<protein>
    <recommendedName>
        <fullName evidence="3">chitinase</fullName>
        <ecNumber evidence="3">3.2.1.14</ecNumber>
    </recommendedName>
</protein>
<organism evidence="16 17">
    <name type="scientific">Daphnia pulex</name>
    <name type="common">Water flea</name>
    <dbReference type="NCBI Taxonomy" id="6669"/>
    <lineage>
        <taxon>Eukaryota</taxon>
        <taxon>Metazoa</taxon>
        <taxon>Ecdysozoa</taxon>
        <taxon>Arthropoda</taxon>
        <taxon>Crustacea</taxon>
        <taxon>Branchiopoda</taxon>
        <taxon>Diplostraca</taxon>
        <taxon>Cladocera</taxon>
        <taxon>Anomopoda</taxon>
        <taxon>Daphniidae</taxon>
        <taxon>Daphnia</taxon>
    </lineage>
</organism>
<keyword evidence="8" id="KW-1015">Disulfide bond</keyword>
<dbReference type="OMA" id="NWNLMAF"/>
<dbReference type="STRING" id="6669.E9FSH1"/>
<dbReference type="FunFam" id="2.170.140.10:FF:000030">
    <property type="entry name" value="Uncharacterized protein"/>
    <property type="match status" value="1"/>
</dbReference>
<dbReference type="SUPFAM" id="SSF54556">
    <property type="entry name" value="Chitinase insertion domain"/>
    <property type="match status" value="1"/>
</dbReference>
<evidence type="ECO:0000256" key="8">
    <source>
        <dbReference type="ARBA" id="ARBA00023157"/>
    </source>
</evidence>
<dbReference type="PROSITE" id="PS51910">
    <property type="entry name" value="GH18_2"/>
    <property type="match status" value="1"/>
</dbReference>
<keyword evidence="6 12" id="KW-0378">Hydrolase</keyword>
<dbReference type="PROSITE" id="PS50940">
    <property type="entry name" value="CHIT_BIND_II"/>
    <property type="match status" value="1"/>
</dbReference>
<evidence type="ECO:0000256" key="12">
    <source>
        <dbReference type="RuleBase" id="RU000489"/>
    </source>
</evidence>
<feature type="domain" description="GH18" evidence="15">
    <location>
        <begin position="22"/>
        <end position="377"/>
    </location>
</feature>
<evidence type="ECO:0000256" key="7">
    <source>
        <dbReference type="ARBA" id="ARBA00023024"/>
    </source>
</evidence>
<proteinExistence type="inferred from homology"/>
<dbReference type="PANTHER" id="PTHR11177">
    <property type="entry name" value="CHITINASE"/>
    <property type="match status" value="1"/>
</dbReference>
<feature type="signal peptide" evidence="13">
    <location>
        <begin position="1"/>
        <end position="18"/>
    </location>
</feature>
<accession>E9FSH1</accession>
<dbReference type="GO" id="GO:0000272">
    <property type="term" value="P:polysaccharide catabolic process"/>
    <property type="evidence" value="ECO:0007669"/>
    <property type="project" value="UniProtKB-KW"/>
</dbReference>
<reference evidence="16 17" key="1">
    <citation type="journal article" date="2011" name="Science">
        <title>The ecoresponsive genome of Daphnia pulex.</title>
        <authorList>
            <person name="Colbourne J.K."/>
            <person name="Pfrender M.E."/>
            <person name="Gilbert D."/>
            <person name="Thomas W.K."/>
            <person name="Tucker A."/>
            <person name="Oakley T.H."/>
            <person name="Tokishita S."/>
            <person name="Aerts A."/>
            <person name="Arnold G.J."/>
            <person name="Basu M.K."/>
            <person name="Bauer D.J."/>
            <person name="Caceres C.E."/>
            <person name="Carmel L."/>
            <person name="Casola C."/>
            <person name="Choi J.H."/>
            <person name="Detter J.C."/>
            <person name="Dong Q."/>
            <person name="Dusheyko S."/>
            <person name="Eads B.D."/>
            <person name="Frohlich T."/>
            <person name="Geiler-Samerotte K.A."/>
            <person name="Gerlach D."/>
            <person name="Hatcher P."/>
            <person name="Jogdeo S."/>
            <person name="Krijgsveld J."/>
            <person name="Kriventseva E.V."/>
            <person name="Kultz D."/>
            <person name="Laforsch C."/>
            <person name="Lindquist E."/>
            <person name="Lopez J."/>
            <person name="Manak J.R."/>
            <person name="Muller J."/>
            <person name="Pangilinan J."/>
            <person name="Patwardhan R.P."/>
            <person name="Pitluck S."/>
            <person name="Pritham E.J."/>
            <person name="Rechtsteiner A."/>
            <person name="Rho M."/>
            <person name="Rogozin I.B."/>
            <person name="Sakarya O."/>
            <person name="Salamov A."/>
            <person name="Schaack S."/>
            <person name="Shapiro H."/>
            <person name="Shiga Y."/>
            <person name="Skalitzky C."/>
            <person name="Smith Z."/>
            <person name="Souvorov A."/>
            <person name="Sung W."/>
            <person name="Tang Z."/>
            <person name="Tsuchiya D."/>
            <person name="Tu H."/>
            <person name="Vos H."/>
            <person name="Wang M."/>
            <person name="Wolf Y.I."/>
            <person name="Yamagata H."/>
            <person name="Yamada T."/>
            <person name="Ye Y."/>
            <person name="Shaw J.R."/>
            <person name="Andrews J."/>
            <person name="Crease T.J."/>
            <person name="Tang H."/>
            <person name="Lucas S.M."/>
            <person name="Robertson H.M."/>
            <person name="Bork P."/>
            <person name="Koonin E.V."/>
            <person name="Zdobnov E.M."/>
            <person name="Grigoriev I.V."/>
            <person name="Lynch M."/>
            <person name="Boore J.L."/>
        </authorList>
    </citation>
    <scope>NUCLEOTIDE SEQUENCE [LARGE SCALE GENOMIC DNA]</scope>
</reference>
<dbReference type="InterPro" id="IPR011583">
    <property type="entry name" value="Chitinase_II/V-like_cat"/>
</dbReference>
<dbReference type="eggNOG" id="KOG2806">
    <property type="taxonomic scope" value="Eukaryota"/>
</dbReference>
<dbReference type="InterPro" id="IPR002557">
    <property type="entry name" value="Chitin-bd_dom"/>
</dbReference>
<dbReference type="GO" id="GO:0008061">
    <property type="term" value="F:chitin binding"/>
    <property type="evidence" value="ECO:0007669"/>
    <property type="project" value="UniProtKB-KW"/>
</dbReference>
<evidence type="ECO:0000256" key="3">
    <source>
        <dbReference type="ARBA" id="ARBA00012729"/>
    </source>
</evidence>
<keyword evidence="10 12" id="KW-0326">Glycosidase</keyword>
<dbReference type="PROSITE" id="PS01095">
    <property type="entry name" value="GH18_1"/>
    <property type="match status" value="1"/>
</dbReference>
<comment type="similarity">
    <text evidence="2">Belongs to the glycosyl hydrolase 18 family. Chitinase class II subfamily.</text>
</comment>
<dbReference type="Gene3D" id="3.10.50.10">
    <property type="match status" value="1"/>
</dbReference>
<dbReference type="EMBL" id="GL732524">
    <property type="protein sequence ID" value="EFX89831.1"/>
    <property type="molecule type" value="Genomic_DNA"/>
</dbReference>
<evidence type="ECO:0000256" key="2">
    <source>
        <dbReference type="ARBA" id="ARBA00009121"/>
    </source>
</evidence>
<name>E9FSH1_DAPPU</name>
<evidence type="ECO:0000313" key="16">
    <source>
        <dbReference type="EMBL" id="EFX89831.1"/>
    </source>
</evidence>
<dbReference type="InterPro" id="IPR050314">
    <property type="entry name" value="Glycosyl_Hydrlase_18"/>
</dbReference>
<evidence type="ECO:0000256" key="9">
    <source>
        <dbReference type="ARBA" id="ARBA00023277"/>
    </source>
</evidence>
<dbReference type="SMART" id="SM00494">
    <property type="entry name" value="ChtBD2"/>
    <property type="match status" value="1"/>
</dbReference>
<dbReference type="SMART" id="SM00636">
    <property type="entry name" value="Glyco_18"/>
    <property type="match status" value="1"/>
</dbReference>
<dbReference type="Gene3D" id="3.20.20.80">
    <property type="entry name" value="Glycosidases"/>
    <property type="match status" value="1"/>
</dbReference>
<dbReference type="InterPro" id="IPR036508">
    <property type="entry name" value="Chitin-bd_dom_sf"/>
</dbReference>
<dbReference type="Proteomes" id="UP000000305">
    <property type="component" value="Unassembled WGS sequence"/>
</dbReference>
<dbReference type="GO" id="GO:0005576">
    <property type="term" value="C:extracellular region"/>
    <property type="evidence" value="ECO:0000318"/>
    <property type="project" value="GO_Central"/>
</dbReference>
<dbReference type="SUPFAM" id="SSF57625">
    <property type="entry name" value="Invertebrate chitin-binding proteins"/>
    <property type="match status" value="1"/>
</dbReference>
<keyword evidence="4" id="KW-0147">Chitin-binding</keyword>
<sequence length="453" mass="50632">MKIVVLLALSLLVTLANAQGNYKKVCYFANWAVYRNGLGQYGPDKLDAFECTHLIYGFSVLDRVTYEMKIFDDWADIGLGGYRTFTGLKNQNPNLKTLIALGGWNDSAFSTQYSELVADPVKMANFVQKALAFVLQYNFDGLDFDWEYPGDPGKPEDKENFITLLRMLRDAFKPHNLLLTIAVSCSAVRAETSYNIPALAEAVDFVNLMTYDIHGAWENQVDHHAPLYRLAESVDFWLENGMPAEKLIFGLPAYGRSWKLEDPTQTGLLSPATGAGPLGQFTGQDGFLSLYEMCSYQQSGWTTVTDPSGKMGPYSFKGTTWASWDDVDMAIRKVKYAMSKNLGGIMFWELSLDDFLGFCNMGPRPFSNAITATLEGRPFDTSTPAPTPTLYPITTQRPIKCTSNGQYYADPADCSKYYQCVNEQVITLYCQAGLVFNSKVNVCDWPYNVPGCY</sequence>
<dbReference type="Gene3D" id="2.170.140.10">
    <property type="entry name" value="Chitin binding domain"/>
    <property type="match status" value="1"/>
</dbReference>
<evidence type="ECO:0000256" key="10">
    <source>
        <dbReference type="ARBA" id="ARBA00023295"/>
    </source>
</evidence>
<evidence type="ECO:0000256" key="4">
    <source>
        <dbReference type="ARBA" id="ARBA00022669"/>
    </source>
</evidence>
<dbReference type="PANTHER" id="PTHR11177:SF360">
    <property type="entry name" value="CHITINASE 4-RELATED"/>
    <property type="match status" value="1"/>
</dbReference>
<keyword evidence="11" id="KW-0624">Polysaccharide degradation</keyword>
<evidence type="ECO:0000259" key="14">
    <source>
        <dbReference type="PROSITE" id="PS50940"/>
    </source>
</evidence>
<evidence type="ECO:0000259" key="15">
    <source>
        <dbReference type="PROSITE" id="PS51910"/>
    </source>
</evidence>
<keyword evidence="5 13" id="KW-0732">Signal</keyword>
<evidence type="ECO:0000256" key="6">
    <source>
        <dbReference type="ARBA" id="ARBA00022801"/>
    </source>
</evidence>
<dbReference type="InterPro" id="IPR001223">
    <property type="entry name" value="Glyco_hydro18_cat"/>
</dbReference>
<dbReference type="GO" id="GO:0004568">
    <property type="term" value="F:chitinase activity"/>
    <property type="evidence" value="ECO:0000318"/>
    <property type="project" value="GO_Central"/>
</dbReference>
<dbReference type="GO" id="GO:0006032">
    <property type="term" value="P:chitin catabolic process"/>
    <property type="evidence" value="ECO:0000318"/>
    <property type="project" value="GO_Central"/>
</dbReference>
<evidence type="ECO:0000256" key="13">
    <source>
        <dbReference type="SAM" id="SignalP"/>
    </source>
</evidence>
<dbReference type="AlphaFoldDB" id="E9FSH1"/>
<dbReference type="Pfam" id="PF01607">
    <property type="entry name" value="CBM_14"/>
    <property type="match status" value="1"/>
</dbReference>
<evidence type="ECO:0000313" key="17">
    <source>
        <dbReference type="Proteomes" id="UP000000305"/>
    </source>
</evidence>
<dbReference type="SUPFAM" id="SSF51445">
    <property type="entry name" value="(Trans)glycosidases"/>
    <property type="match status" value="1"/>
</dbReference>
<dbReference type="InterPro" id="IPR001579">
    <property type="entry name" value="Glyco_hydro_18_chit_AS"/>
</dbReference>
<gene>
    <name evidence="16" type="ORF">DAPPUDRAFT_310112</name>
</gene>
<keyword evidence="17" id="KW-1185">Reference proteome</keyword>